<dbReference type="Proteomes" id="UP000474718">
    <property type="component" value="Unassembled WGS sequence"/>
</dbReference>
<feature type="transmembrane region" description="Helical" evidence="1">
    <location>
        <begin position="85"/>
        <end position="106"/>
    </location>
</feature>
<evidence type="ECO:0000313" key="4">
    <source>
        <dbReference type="Proteomes" id="UP000184089"/>
    </source>
</evidence>
<evidence type="ECO:0000313" key="3">
    <source>
        <dbReference type="EMBL" id="SHF82779.1"/>
    </source>
</evidence>
<dbReference type="Pfam" id="PF03419">
    <property type="entry name" value="Peptidase_U4"/>
    <property type="match status" value="1"/>
</dbReference>
<dbReference type="EMBL" id="WWVX01000007">
    <property type="protein sequence ID" value="MZL70119.1"/>
    <property type="molecule type" value="Genomic_DNA"/>
</dbReference>
<sequence>MTVYLDVLVAINVFINYLLLLGTACLGGIPAGRLRILAASALSGALSACILLPGFDNLFFKIALCVLTVAVAFPNRSLAGFGKNALLFLLVNFVFAGAIMGLELAFSPKRMAYFNGVLYLDLPIGTFVLFAGLSYLLVEGVSWLSGRFSKAQYRVRVQKGGRETVCTGFVDTGNTLADPYTGDPVVLLSLSAAAPLLTAHQQLFVLSSQTKDPAGLRLIPYGTASGKALLPAFTPDRILVEDARGRVLCNTGRVCVGVVAERFGKGENDCILQGEIIGRTDNGLAAKTVEKMVRR</sequence>
<keyword evidence="1" id="KW-1133">Transmembrane helix</keyword>
<comment type="caution">
    <text evidence="3">The sequence shown here is derived from an EMBL/GenBank/DDBJ whole genome shotgun (WGS) entry which is preliminary data.</text>
</comment>
<dbReference type="GO" id="GO:0004190">
    <property type="term" value="F:aspartic-type endopeptidase activity"/>
    <property type="evidence" value="ECO:0007669"/>
    <property type="project" value="InterPro"/>
</dbReference>
<gene>
    <name evidence="2" type="ORF">GT747_10175</name>
    <name evidence="3" type="ORF">SAMN05444424_0829</name>
</gene>
<keyword evidence="5" id="KW-1185">Reference proteome</keyword>
<dbReference type="GO" id="GO:0006508">
    <property type="term" value="P:proteolysis"/>
    <property type="evidence" value="ECO:0007669"/>
    <property type="project" value="InterPro"/>
</dbReference>
<name>A0AAQ1MC32_9FIRM</name>
<feature type="transmembrane region" description="Helical" evidence="1">
    <location>
        <begin position="118"/>
        <end position="138"/>
    </location>
</feature>
<protein>
    <submittedName>
        <fullName evidence="3">Stage II sporulation protein GA (Sporulation sigma-E factor processing peptidase)</fullName>
    </submittedName>
</protein>
<dbReference type="RefSeq" id="WP_021661241.1">
    <property type="nucleotide sequence ID" value="NZ_FQVY01000001.1"/>
</dbReference>
<dbReference type="EMBL" id="FQVY01000001">
    <property type="protein sequence ID" value="SHF82779.1"/>
    <property type="molecule type" value="Genomic_DNA"/>
</dbReference>
<dbReference type="InterPro" id="IPR005081">
    <property type="entry name" value="SpoIIGA"/>
</dbReference>
<dbReference type="GO" id="GO:0030436">
    <property type="term" value="P:asexual sporulation"/>
    <property type="evidence" value="ECO:0007669"/>
    <property type="project" value="InterPro"/>
</dbReference>
<organism evidence="3 4">
    <name type="scientific">Bittarella massiliensis</name>
    <name type="common">ex Durand et al. 2017</name>
    <dbReference type="NCBI Taxonomy" id="1720313"/>
    <lineage>
        <taxon>Bacteria</taxon>
        <taxon>Bacillati</taxon>
        <taxon>Bacillota</taxon>
        <taxon>Clostridia</taxon>
        <taxon>Eubacteriales</taxon>
        <taxon>Oscillospiraceae</taxon>
        <taxon>Bittarella (ex Durand et al. 2017)</taxon>
    </lineage>
</organism>
<evidence type="ECO:0000256" key="1">
    <source>
        <dbReference type="SAM" id="Phobius"/>
    </source>
</evidence>
<feature type="transmembrane region" description="Helical" evidence="1">
    <location>
        <begin position="6"/>
        <end position="29"/>
    </location>
</feature>
<accession>A0AAQ1MC32</accession>
<reference evidence="4" key="2">
    <citation type="submission" date="2016-11" db="EMBL/GenBank/DDBJ databases">
        <authorList>
            <person name="Jaros S."/>
            <person name="Januszkiewicz K."/>
            <person name="Wedrychowicz H."/>
        </authorList>
    </citation>
    <scope>NUCLEOTIDE SEQUENCE [LARGE SCALE GENOMIC DNA]</scope>
    <source>
        <strain evidence="4">DSM 4029</strain>
    </source>
</reference>
<feature type="transmembrane region" description="Helical" evidence="1">
    <location>
        <begin position="59"/>
        <end position="78"/>
    </location>
</feature>
<dbReference type="Proteomes" id="UP000184089">
    <property type="component" value="Unassembled WGS sequence"/>
</dbReference>
<keyword evidence="1" id="KW-0472">Membrane</keyword>
<evidence type="ECO:0000313" key="5">
    <source>
        <dbReference type="Proteomes" id="UP000474718"/>
    </source>
</evidence>
<reference evidence="2 5" key="3">
    <citation type="journal article" date="2019" name="Nat. Med.">
        <title>A library of human gut bacterial isolates paired with longitudinal multiomics data enables mechanistic microbiome research.</title>
        <authorList>
            <person name="Poyet M."/>
            <person name="Groussin M."/>
            <person name="Gibbons S.M."/>
            <person name="Avila-Pacheco J."/>
            <person name="Jiang X."/>
            <person name="Kearney S.M."/>
            <person name="Perrotta A.R."/>
            <person name="Berdy B."/>
            <person name="Zhao S."/>
            <person name="Lieberman T.D."/>
            <person name="Swanson P.K."/>
            <person name="Smith M."/>
            <person name="Roesemann S."/>
            <person name="Alexander J.E."/>
            <person name="Rich S.A."/>
            <person name="Livny J."/>
            <person name="Vlamakis H."/>
            <person name="Clish C."/>
            <person name="Bullock K."/>
            <person name="Deik A."/>
            <person name="Scott J."/>
            <person name="Pierce K.A."/>
            <person name="Xavier R.J."/>
            <person name="Alm E.J."/>
        </authorList>
    </citation>
    <scope>NUCLEOTIDE SEQUENCE [LARGE SCALE GENOMIC DNA]</scope>
    <source>
        <strain evidence="2 5">BIOML-A2</strain>
    </source>
</reference>
<keyword evidence="1" id="KW-0812">Transmembrane</keyword>
<evidence type="ECO:0000313" key="2">
    <source>
        <dbReference type="EMBL" id="MZL70119.1"/>
    </source>
</evidence>
<dbReference type="AlphaFoldDB" id="A0AAQ1MC32"/>
<reference evidence="3" key="1">
    <citation type="submission" date="2016-11" db="EMBL/GenBank/DDBJ databases">
        <authorList>
            <person name="Varghese N."/>
            <person name="Submissions S."/>
        </authorList>
    </citation>
    <scope>NUCLEOTIDE SEQUENCE</scope>
    <source>
        <strain evidence="3">DSM 4029</strain>
    </source>
</reference>
<proteinExistence type="predicted"/>